<dbReference type="SUPFAM" id="SSF47413">
    <property type="entry name" value="lambda repressor-like DNA-binding domains"/>
    <property type="match status" value="1"/>
</dbReference>
<sequence length="89" mass="10301">MPNETSKAKTLGHYLKSRRDRIQPEQVGFSDSHNRRRTQGLRREEVAMLAGVSTTYYTWLEQGRDVTASKEIIENIGRALLLPRMKKNI</sequence>
<dbReference type="InterPro" id="IPR001387">
    <property type="entry name" value="Cro/C1-type_HTH"/>
</dbReference>
<evidence type="ECO:0000313" key="1">
    <source>
        <dbReference type="EMBL" id="SFF07640.1"/>
    </source>
</evidence>
<dbReference type="Gene3D" id="1.10.260.40">
    <property type="entry name" value="lambda repressor-like DNA-binding domains"/>
    <property type="match status" value="1"/>
</dbReference>
<proteinExistence type="predicted"/>
<dbReference type="GO" id="GO:0003677">
    <property type="term" value="F:DNA binding"/>
    <property type="evidence" value="ECO:0007669"/>
    <property type="project" value="InterPro"/>
</dbReference>
<dbReference type="Proteomes" id="UP000183410">
    <property type="component" value="Unassembled WGS sequence"/>
</dbReference>
<dbReference type="CDD" id="cd00093">
    <property type="entry name" value="HTH_XRE"/>
    <property type="match status" value="1"/>
</dbReference>
<gene>
    <name evidence="1" type="ORF">SAMN04487969_11342</name>
</gene>
<evidence type="ECO:0000313" key="2">
    <source>
        <dbReference type="Proteomes" id="UP000183410"/>
    </source>
</evidence>
<dbReference type="EMBL" id="FONN01000013">
    <property type="protein sequence ID" value="SFF07640.1"/>
    <property type="molecule type" value="Genomic_DNA"/>
</dbReference>
<accession>A0A1I2FSK0</accession>
<keyword evidence="2" id="KW-1185">Reference proteome</keyword>
<dbReference type="RefSeq" id="WP_231594328.1">
    <property type="nucleotide sequence ID" value="NZ_FONN01000013.1"/>
</dbReference>
<reference evidence="2" key="1">
    <citation type="submission" date="2016-10" db="EMBL/GenBank/DDBJ databases">
        <authorList>
            <person name="Varghese N."/>
            <person name="Submissions S."/>
        </authorList>
    </citation>
    <scope>NUCLEOTIDE SEQUENCE [LARGE SCALE GENOMIC DNA]</scope>
    <source>
        <strain evidence="2">CGMCC 1.10223</strain>
    </source>
</reference>
<dbReference type="Pfam" id="PF13560">
    <property type="entry name" value="HTH_31"/>
    <property type="match status" value="1"/>
</dbReference>
<dbReference type="AlphaFoldDB" id="A0A1I2FSK0"/>
<organism evidence="1 2">
    <name type="scientific">Paenibacillus algorifonticola</name>
    <dbReference type="NCBI Taxonomy" id="684063"/>
    <lineage>
        <taxon>Bacteria</taxon>
        <taxon>Bacillati</taxon>
        <taxon>Bacillota</taxon>
        <taxon>Bacilli</taxon>
        <taxon>Bacillales</taxon>
        <taxon>Paenibacillaceae</taxon>
        <taxon>Paenibacillus</taxon>
    </lineage>
</organism>
<name>A0A1I2FSK0_9BACL</name>
<dbReference type="InterPro" id="IPR010982">
    <property type="entry name" value="Lambda_DNA-bd_dom_sf"/>
</dbReference>
<protein>
    <submittedName>
        <fullName evidence="1">Helix-turn-helix domain-containing protein</fullName>
    </submittedName>
</protein>
<dbReference type="PANTHER" id="PTHR35010">
    <property type="entry name" value="BLL4672 PROTEIN-RELATED"/>
    <property type="match status" value="1"/>
</dbReference>